<comment type="caution">
    <text evidence="1">The sequence shown here is derived from an EMBL/GenBank/DDBJ whole genome shotgun (WGS) entry which is preliminary data.</text>
</comment>
<keyword evidence="2" id="KW-1185">Reference proteome</keyword>
<sequence>MGNTNNLITQLSLYYTTLQKVEKREEENYQIRDYRRERTSKVRNIKEKQPAIDSQLVFNNLFQIIYEHPELKSYNLNSDDIAVISFFCYKISKEYQLEFSFEEIIRIFPDKDWDFREQIEFIQSLIYREILSFSNNPLYGSAEDINLILYKHYSLNSLIFHILLGKSPIKEARNIILIDYEKRPFIETVCYALNHLFDSYNELNLVDSECTMYYGRTINKLLSTALRVSHKLKSDNPYKIFVHTYGLDSFWQKCLLLIYKYNKSEKIIDYRILSALLSENKEQFNHFTEKMLHNNPLQQAELLKKPGLFSSNGLVLSNSAIKELFEYHYEDIDIRTYISSSPYFSLISPEQTLNQLILPADSFQSVVSIINQLKNPDLDTLASWGLITASLSDGKETLNGCNILLYGEPGTGKTYIAGIIANELNKPLLKINTEAVRSHYYSDTEKSARKLFKNMRQLHEKIAPVFLLNEGDSLMHCRNTYITTTVDSEENALQSVFLEELETFPGILIVTTNLRENLDYAIFRRFRYKLEIPVPDYDCRLKLWNLHLNEKIPGSAKIDLTSLAQEFSLTGGEIRNVVLNACHHLISNPDLKELTYDILYYYARMESSSNLDKRNKKIGFRN</sequence>
<dbReference type="Proteomes" id="UP000294588">
    <property type="component" value="Unassembled WGS sequence"/>
</dbReference>
<evidence type="ECO:0000313" key="1">
    <source>
        <dbReference type="EMBL" id="TDF72897.1"/>
    </source>
</evidence>
<organism evidence="1 2">
    <name type="scientific">Candidatus Syntrophosphaera thermopropionivorans</name>
    <dbReference type="NCBI Taxonomy" id="2593015"/>
    <lineage>
        <taxon>Bacteria</taxon>
        <taxon>Pseudomonadati</taxon>
        <taxon>Candidatus Cloacimonadota</taxon>
        <taxon>Candidatus Cloacimonadia</taxon>
        <taxon>Candidatus Cloacimonadales</taxon>
        <taxon>Candidatus Cloacimonadaceae</taxon>
        <taxon>Candidatus Syntrophosphaera</taxon>
    </lineage>
</organism>
<evidence type="ECO:0000313" key="2">
    <source>
        <dbReference type="Proteomes" id="UP000294588"/>
    </source>
</evidence>
<gene>
    <name evidence="1" type="ORF">E0946_04500</name>
</gene>
<name>A0AC61QJ01_9BACT</name>
<protein>
    <submittedName>
        <fullName evidence="1">AAA family ATPase</fullName>
    </submittedName>
</protein>
<accession>A0AC61QJ01</accession>
<reference evidence="1" key="1">
    <citation type="submission" date="2019-03" db="EMBL/GenBank/DDBJ databases">
        <title>Candidatus Syntrophosphaera thermopropionivorans: a novel player in syntrophic propionate oxidation during anaerobic digestion.</title>
        <authorList>
            <person name="Dyksma S."/>
        </authorList>
    </citation>
    <scope>NUCLEOTIDE SEQUENCE</scope>
    <source>
        <strain evidence="1">W5</strain>
    </source>
</reference>
<proteinExistence type="predicted"/>
<dbReference type="EMBL" id="SMOG01000012">
    <property type="protein sequence ID" value="TDF72897.1"/>
    <property type="molecule type" value="Genomic_DNA"/>
</dbReference>